<dbReference type="Gene3D" id="3.40.630.30">
    <property type="match status" value="1"/>
</dbReference>
<organism evidence="2 3">
    <name type="scientific">Candidatus Gallacutalibacter pullicola</name>
    <dbReference type="NCBI Taxonomy" id="2840830"/>
    <lineage>
        <taxon>Bacteria</taxon>
        <taxon>Bacillati</taxon>
        <taxon>Bacillota</taxon>
        <taxon>Clostridia</taxon>
        <taxon>Eubacteriales</taxon>
        <taxon>Candidatus Gallacutalibacter</taxon>
    </lineage>
</organism>
<reference evidence="2" key="1">
    <citation type="submission" date="2020-10" db="EMBL/GenBank/DDBJ databases">
        <authorList>
            <person name="Gilroy R."/>
        </authorList>
    </citation>
    <scope>NUCLEOTIDE SEQUENCE</scope>
    <source>
        <strain evidence="2">ChiSjej1B19-7085</strain>
    </source>
</reference>
<dbReference type="Pfam" id="PF00583">
    <property type="entry name" value="Acetyltransf_1"/>
    <property type="match status" value="1"/>
</dbReference>
<dbReference type="PROSITE" id="PS51186">
    <property type="entry name" value="GNAT"/>
    <property type="match status" value="1"/>
</dbReference>
<sequence>MEFITVNSELQQAFSHLLSEEIAQDLADEPDVMALGAVEGKRPCGVLVFAMEETQLRLLWLCTAEEMRGRGVARALVRQLVRCARLDPQASRLLADVPDSSPLDPVFLLLLSEGWMPSAFQLNAYTCTLAQLAEQEFWRKNMGESGVTPISQIPNVMLKEYSALLDSLGEGVPVQLPLRAEDYEPDISLGYVSEGKLQACVLLTYRGGQLVLSYAQAQSSAGTGIAKLFYAAGKRALAKYPPETRLSFAALTPAACRLAEKLLPVCGAQPAYRMSLWLPKLTEGGTNL</sequence>
<reference evidence="2" key="2">
    <citation type="journal article" date="2021" name="PeerJ">
        <title>Extensive microbial diversity within the chicken gut microbiome revealed by metagenomics and culture.</title>
        <authorList>
            <person name="Gilroy R."/>
            <person name="Ravi A."/>
            <person name="Getino M."/>
            <person name="Pursley I."/>
            <person name="Horton D.L."/>
            <person name="Alikhan N.F."/>
            <person name="Baker D."/>
            <person name="Gharbi K."/>
            <person name="Hall N."/>
            <person name="Watson M."/>
            <person name="Adriaenssens E.M."/>
            <person name="Foster-Nyarko E."/>
            <person name="Jarju S."/>
            <person name="Secka A."/>
            <person name="Antonio M."/>
            <person name="Oren A."/>
            <person name="Chaudhuri R.R."/>
            <person name="La Ragione R."/>
            <person name="Hildebrand F."/>
            <person name="Pallen M.J."/>
        </authorList>
    </citation>
    <scope>NUCLEOTIDE SEQUENCE</scope>
    <source>
        <strain evidence="2">ChiSjej1B19-7085</strain>
    </source>
</reference>
<evidence type="ECO:0000313" key="3">
    <source>
        <dbReference type="Proteomes" id="UP000886785"/>
    </source>
</evidence>
<comment type="caution">
    <text evidence="2">The sequence shown here is derived from an EMBL/GenBank/DDBJ whole genome shotgun (WGS) entry which is preliminary data.</text>
</comment>
<protein>
    <submittedName>
        <fullName evidence="2">GNAT family N-acetyltransferase</fullName>
    </submittedName>
</protein>
<proteinExistence type="predicted"/>
<dbReference type="SUPFAM" id="SSF55729">
    <property type="entry name" value="Acyl-CoA N-acyltransferases (Nat)"/>
    <property type="match status" value="1"/>
</dbReference>
<dbReference type="InterPro" id="IPR000182">
    <property type="entry name" value="GNAT_dom"/>
</dbReference>
<dbReference type="EMBL" id="DVHF01000110">
    <property type="protein sequence ID" value="HIR57858.1"/>
    <property type="molecule type" value="Genomic_DNA"/>
</dbReference>
<name>A0A9D1DRU6_9FIRM</name>
<accession>A0A9D1DRU6</accession>
<dbReference type="AlphaFoldDB" id="A0A9D1DRU6"/>
<dbReference type="Proteomes" id="UP000886785">
    <property type="component" value="Unassembled WGS sequence"/>
</dbReference>
<evidence type="ECO:0000313" key="2">
    <source>
        <dbReference type="EMBL" id="HIR57858.1"/>
    </source>
</evidence>
<evidence type="ECO:0000259" key="1">
    <source>
        <dbReference type="PROSITE" id="PS51186"/>
    </source>
</evidence>
<dbReference type="InterPro" id="IPR016181">
    <property type="entry name" value="Acyl_CoA_acyltransferase"/>
</dbReference>
<dbReference type="CDD" id="cd04301">
    <property type="entry name" value="NAT_SF"/>
    <property type="match status" value="1"/>
</dbReference>
<dbReference type="GO" id="GO:0016747">
    <property type="term" value="F:acyltransferase activity, transferring groups other than amino-acyl groups"/>
    <property type="evidence" value="ECO:0007669"/>
    <property type="project" value="InterPro"/>
</dbReference>
<feature type="domain" description="N-acetyltransferase" evidence="1">
    <location>
        <begin position="1"/>
        <end position="179"/>
    </location>
</feature>
<gene>
    <name evidence="2" type="ORF">IAA54_09310</name>
</gene>